<feature type="transmembrane region" description="Helical" evidence="7">
    <location>
        <begin position="82"/>
        <end position="102"/>
    </location>
</feature>
<name>A0ABP8ZNB3_9ACTN</name>
<dbReference type="Proteomes" id="UP001501147">
    <property type="component" value="Unassembled WGS sequence"/>
</dbReference>
<evidence type="ECO:0000256" key="2">
    <source>
        <dbReference type="ARBA" id="ARBA00006143"/>
    </source>
</evidence>
<keyword evidence="5 7" id="KW-0472">Membrane</keyword>
<feature type="transmembrane region" description="Helical" evidence="7">
    <location>
        <begin position="123"/>
        <end position="150"/>
    </location>
</feature>
<dbReference type="EMBL" id="BAABJV010000001">
    <property type="protein sequence ID" value="GAA4760997.1"/>
    <property type="molecule type" value="Genomic_DNA"/>
</dbReference>
<feature type="transmembrane region" description="Helical" evidence="7">
    <location>
        <begin position="197"/>
        <end position="218"/>
    </location>
</feature>
<dbReference type="RefSeq" id="WP_345608452.1">
    <property type="nucleotide sequence ID" value="NZ_BAABJV010000001.1"/>
</dbReference>
<protein>
    <submittedName>
        <fullName evidence="9">Cytochrome c biogenesis CcdA family protein</fullName>
    </submittedName>
</protein>
<dbReference type="InterPro" id="IPR003834">
    <property type="entry name" value="Cyt_c_assmbl_TM_dom"/>
</dbReference>
<comment type="similarity">
    <text evidence="2">Belongs to the DsbD family.</text>
</comment>
<dbReference type="PANTHER" id="PTHR31272:SF4">
    <property type="entry name" value="CYTOCHROME C-TYPE BIOGENESIS PROTEIN HI_1454-RELATED"/>
    <property type="match status" value="1"/>
</dbReference>
<keyword evidence="4 7" id="KW-1133">Transmembrane helix</keyword>
<proteinExistence type="inferred from homology"/>
<keyword evidence="10" id="KW-1185">Reference proteome</keyword>
<comment type="caution">
    <text evidence="9">The sequence shown here is derived from an EMBL/GenBank/DDBJ whole genome shotgun (WGS) entry which is preliminary data.</text>
</comment>
<evidence type="ECO:0000256" key="4">
    <source>
        <dbReference type="ARBA" id="ARBA00022989"/>
    </source>
</evidence>
<gene>
    <name evidence="9" type="ORF">GCM10023329_02730</name>
</gene>
<feature type="compositionally biased region" description="Gly residues" evidence="6">
    <location>
        <begin position="304"/>
        <end position="313"/>
    </location>
</feature>
<keyword evidence="3 7" id="KW-0812">Transmembrane</keyword>
<dbReference type="PANTHER" id="PTHR31272">
    <property type="entry name" value="CYTOCHROME C-TYPE BIOGENESIS PROTEIN HI_1454-RELATED"/>
    <property type="match status" value="1"/>
</dbReference>
<evidence type="ECO:0000256" key="5">
    <source>
        <dbReference type="ARBA" id="ARBA00023136"/>
    </source>
</evidence>
<evidence type="ECO:0000256" key="7">
    <source>
        <dbReference type="SAM" id="Phobius"/>
    </source>
</evidence>
<feature type="transmembrane region" description="Helical" evidence="7">
    <location>
        <begin position="162"/>
        <end position="185"/>
    </location>
</feature>
<evidence type="ECO:0000256" key="1">
    <source>
        <dbReference type="ARBA" id="ARBA00004141"/>
    </source>
</evidence>
<feature type="domain" description="Cytochrome C biogenesis protein transmembrane" evidence="8">
    <location>
        <begin position="6"/>
        <end position="176"/>
    </location>
</feature>
<sequence length="313" mass="31270">MSNLPLALAVGAGMLAAVNPCGFALLPAYLSLLVLGDDAPSRRVAVGRALAATAGITVGFAAVFGVFGLAVQPVAGQVQRQLPWFTVVFGLLLAAAGAWLLAGRSLPSPAPRLRRAPQVTRSLPSMALFGAAYATASLGCTIAPFLAIVVSSFRAGSPGEGVALFAAYAVGMGLVVGAASLAVALTRTAAVPRLRRAGALAPRLGGGLLLLAGAYVAYYGWYELRLQRDAATTDPVIDAAGTVQRFLADAVDAAGPVSAAAAFGVLLAAALLLRARRRRAAGRGGTGTAEAGTAGRETERPDGGGRAGADGPG</sequence>
<organism evidence="9 10">
    <name type="scientific">Streptomyces sanyensis</name>
    <dbReference type="NCBI Taxonomy" id="568869"/>
    <lineage>
        <taxon>Bacteria</taxon>
        <taxon>Bacillati</taxon>
        <taxon>Actinomycetota</taxon>
        <taxon>Actinomycetes</taxon>
        <taxon>Kitasatosporales</taxon>
        <taxon>Streptomycetaceae</taxon>
        <taxon>Streptomyces</taxon>
    </lineage>
</organism>
<dbReference type="Pfam" id="PF02683">
    <property type="entry name" value="DsbD_TM"/>
    <property type="match status" value="1"/>
</dbReference>
<reference evidence="10" key="1">
    <citation type="journal article" date="2019" name="Int. J. Syst. Evol. Microbiol.">
        <title>The Global Catalogue of Microorganisms (GCM) 10K type strain sequencing project: providing services to taxonomists for standard genome sequencing and annotation.</title>
        <authorList>
            <consortium name="The Broad Institute Genomics Platform"/>
            <consortium name="The Broad Institute Genome Sequencing Center for Infectious Disease"/>
            <person name="Wu L."/>
            <person name="Ma J."/>
        </authorList>
    </citation>
    <scope>NUCLEOTIDE SEQUENCE [LARGE SCALE GENOMIC DNA]</scope>
    <source>
        <strain evidence="10">JCM 18324</strain>
    </source>
</reference>
<feature type="transmembrane region" description="Helical" evidence="7">
    <location>
        <begin position="6"/>
        <end position="35"/>
    </location>
</feature>
<feature type="transmembrane region" description="Helical" evidence="7">
    <location>
        <begin position="47"/>
        <end position="70"/>
    </location>
</feature>
<feature type="region of interest" description="Disordered" evidence="6">
    <location>
        <begin position="282"/>
        <end position="313"/>
    </location>
</feature>
<evidence type="ECO:0000313" key="9">
    <source>
        <dbReference type="EMBL" id="GAA4760997.1"/>
    </source>
</evidence>
<dbReference type="InterPro" id="IPR051790">
    <property type="entry name" value="Cytochrome_c-biogenesis_DsbD"/>
</dbReference>
<evidence type="ECO:0000256" key="6">
    <source>
        <dbReference type="SAM" id="MobiDB-lite"/>
    </source>
</evidence>
<accession>A0ABP8ZNB3</accession>
<evidence type="ECO:0000259" key="8">
    <source>
        <dbReference type="Pfam" id="PF02683"/>
    </source>
</evidence>
<feature type="transmembrane region" description="Helical" evidence="7">
    <location>
        <begin position="253"/>
        <end position="273"/>
    </location>
</feature>
<evidence type="ECO:0000256" key="3">
    <source>
        <dbReference type="ARBA" id="ARBA00022692"/>
    </source>
</evidence>
<evidence type="ECO:0000313" key="10">
    <source>
        <dbReference type="Proteomes" id="UP001501147"/>
    </source>
</evidence>
<comment type="subcellular location">
    <subcellularLocation>
        <location evidence="1">Membrane</location>
        <topology evidence="1">Multi-pass membrane protein</topology>
    </subcellularLocation>
</comment>